<dbReference type="GO" id="GO:0022857">
    <property type="term" value="F:transmembrane transporter activity"/>
    <property type="evidence" value="ECO:0007669"/>
    <property type="project" value="InterPro"/>
</dbReference>
<gene>
    <name evidence="2" type="ORF">OIU79_024601</name>
</gene>
<accession>A0A9Q0WBC3</accession>
<dbReference type="Gene3D" id="1.20.1250.20">
    <property type="entry name" value="MFS general substrate transporter like domains"/>
    <property type="match status" value="1"/>
</dbReference>
<sequence length="153" mass="16293">MILQHLAQQFGVKETKVAGAGFAVPGFVARFAAAIIEGGVVKDMAIETPLLLENPVEDSVDYTGRPAYRLNSGGWKSTVFIIGQSTVAAAENMNVWFRTSWLLPLFGAFVADSFVGRYRTIVVSTLIYILGLGLLALSSTVLPSLGSSGHPGF</sequence>
<evidence type="ECO:0000313" key="3">
    <source>
        <dbReference type="Proteomes" id="UP001151532"/>
    </source>
</evidence>
<feature type="transmembrane region" description="Helical" evidence="1">
    <location>
        <begin position="127"/>
        <end position="146"/>
    </location>
</feature>
<dbReference type="GO" id="GO:0016020">
    <property type="term" value="C:membrane"/>
    <property type="evidence" value="ECO:0007669"/>
    <property type="project" value="InterPro"/>
</dbReference>
<keyword evidence="1" id="KW-0812">Transmembrane</keyword>
<reference evidence="2" key="1">
    <citation type="submission" date="2022-11" db="EMBL/GenBank/DDBJ databases">
        <authorList>
            <person name="Hyden B.L."/>
            <person name="Feng K."/>
            <person name="Yates T."/>
            <person name="Jawdy S."/>
            <person name="Smart L.B."/>
            <person name="Muchero W."/>
        </authorList>
    </citation>
    <scope>NUCLEOTIDE SEQUENCE</scope>
    <source>
        <tissue evidence="2">Shoot tip</tissue>
    </source>
</reference>
<dbReference type="InterPro" id="IPR018456">
    <property type="entry name" value="PTR2_symporter_CS"/>
</dbReference>
<dbReference type="PANTHER" id="PTHR11654">
    <property type="entry name" value="OLIGOPEPTIDE TRANSPORTER-RELATED"/>
    <property type="match status" value="1"/>
</dbReference>
<comment type="caution">
    <text evidence="2">The sequence shown here is derived from an EMBL/GenBank/DDBJ whole genome shotgun (WGS) entry which is preliminary data.</text>
</comment>
<keyword evidence="3" id="KW-1185">Reference proteome</keyword>
<organism evidence="2 3">
    <name type="scientific">Salix purpurea</name>
    <name type="common">Purple osier willow</name>
    <dbReference type="NCBI Taxonomy" id="77065"/>
    <lineage>
        <taxon>Eukaryota</taxon>
        <taxon>Viridiplantae</taxon>
        <taxon>Streptophyta</taxon>
        <taxon>Embryophyta</taxon>
        <taxon>Tracheophyta</taxon>
        <taxon>Spermatophyta</taxon>
        <taxon>Magnoliopsida</taxon>
        <taxon>eudicotyledons</taxon>
        <taxon>Gunneridae</taxon>
        <taxon>Pentapetalae</taxon>
        <taxon>rosids</taxon>
        <taxon>fabids</taxon>
        <taxon>Malpighiales</taxon>
        <taxon>Salicaceae</taxon>
        <taxon>Saliceae</taxon>
        <taxon>Salix</taxon>
    </lineage>
</organism>
<keyword evidence="1" id="KW-1133">Transmembrane helix</keyword>
<name>A0A9Q0WBC3_SALPP</name>
<dbReference type="InterPro" id="IPR036259">
    <property type="entry name" value="MFS_trans_sf"/>
</dbReference>
<dbReference type="GO" id="GO:0006857">
    <property type="term" value="P:oligopeptide transport"/>
    <property type="evidence" value="ECO:0007669"/>
    <property type="project" value="InterPro"/>
</dbReference>
<keyword evidence="1" id="KW-0472">Membrane</keyword>
<proteinExistence type="predicted"/>
<dbReference type="OrthoDB" id="1193127at2759"/>
<dbReference type="EMBL" id="JAPFFK010000005">
    <property type="protein sequence ID" value="KAJ6764089.1"/>
    <property type="molecule type" value="Genomic_DNA"/>
</dbReference>
<dbReference type="PROSITE" id="PS01022">
    <property type="entry name" value="PTR2_1"/>
    <property type="match status" value="1"/>
</dbReference>
<evidence type="ECO:0000256" key="1">
    <source>
        <dbReference type="SAM" id="Phobius"/>
    </source>
</evidence>
<protein>
    <submittedName>
        <fullName evidence="2">OLIGOPEPTIDE TRANSPORTER-RELATED</fullName>
    </submittedName>
</protein>
<dbReference type="AlphaFoldDB" id="A0A9Q0WBC3"/>
<dbReference type="Proteomes" id="UP001151532">
    <property type="component" value="Chromosome 13"/>
</dbReference>
<evidence type="ECO:0000313" key="2">
    <source>
        <dbReference type="EMBL" id="KAJ6764089.1"/>
    </source>
</evidence>
<reference evidence="2" key="2">
    <citation type="journal article" date="2023" name="Int. J. Mol. Sci.">
        <title>De Novo Assembly and Annotation of 11 Diverse Shrub Willow (Salix) Genomes Reveals Novel Gene Organization in Sex-Linked Regions.</title>
        <authorList>
            <person name="Hyden B."/>
            <person name="Feng K."/>
            <person name="Yates T.B."/>
            <person name="Jawdy S."/>
            <person name="Cereghino C."/>
            <person name="Smart L.B."/>
            <person name="Muchero W."/>
        </authorList>
    </citation>
    <scope>NUCLEOTIDE SEQUENCE</scope>
    <source>
        <tissue evidence="2">Shoot tip</tissue>
    </source>
</reference>